<proteinExistence type="predicted"/>
<protein>
    <submittedName>
        <fullName evidence="1">Uncharacterized protein</fullName>
    </submittedName>
</protein>
<gene>
    <name evidence="1" type="ORF">Patl1_13292</name>
</gene>
<keyword evidence="2" id="KW-1185">Reference proteome</keyword>
<dbReference type="EMBL" id="CM047904">
    <property type="protein sequence ID" value="KAJ0089769.1"/>
    <property type="molecule type" value="Genomic_DNA"/>
</dbReference>
<dbReference type="Proteomes" id="UP001164250">
    <property type="component" value="Chromosome 8"/>
</dbReference>
<evidence type="ECO:0000313" key="2">
    <source>
        <dbReference type="Proteomes" id="UP001164250"/>
    </source>
</evidence>
<name>A0ACC1AST3_9ROSI</name>
<accession>A0ACC1AST3</accession>
<organism evidence="1 2">
    <name type="scientific">Pistacia atlantica</name>
    <dbReference type="NCBI Taxonomy" id="434234"/>
    <lineage>
        <taxon>Eukaryota</taxon>
        <taxon>Viridiplantae</taxon>
        <taxon>Streptophyta</taxon>
        <taxon>Embryophyta</taxon>
        <taxon>Tracheophyta</taxon>
        <taxon>Spermatophyta</taxon>
        <taxon>Magnoliopsida</taxon>
        <taxon>eudicotyledons</taxon>
        <taxon>Gunneridae</taxon>
        <taxon>Pentapetalae</taxon>
        <taxon>rosids</taxon>
        <taxon>malvids</taxon>
        <taxon>Sapindales</taxon>
        <taxon>Anacardiaceae</taxon>
        <taxon>Pistacia</taxon>
    </lineage>
</organism>
<comment type="caution">
    <text evidence="1">The sequence shown here is derived from an EMBL/GenBank/DDBJ whole genome shotgun (WGS) entry which is preliminary data.</text>
</comment>
<sequence>MAACASKVLFVLALLFVSTYAESRRKTPNKEEDLFQELNDADLNKKQKYSDGKALGNNTILKAKSERKLAESAPSVELPAGAFNGKWELASTSSGVSAMHAILLPKISKVLMYDATIWKQSTIELSPEQRPCRTVDEKTQELDCFAHSVLFDPNTAQLRTLKLTTDTWCSSGGLSVNGNLVSSGGDKGGAPTVRYLESCDTCDWKEYPNSLADGRWYATQVTLDDGAFIVAGGVKDVIPGNEKEGEFVLENNLYPFLHLAPDGNVFFFANNRSVLLNPRTNQILREYPVLPGGSRSYPASGASALLPIKLDHVNTNNVKVEVLICGGAPHDAYKVTDMIKKRPFPFALKDCGRMDITARDPVWEKEEMPSPRTMADMLNLPNNDMLIINGAKRGCSGWNDATDPNFTPVLYSPSAPNGKRFKELAKTDIPRMYHSVATVLPDGKILVAGSNTNNGYVFKPQAEFPTELRVEKFYPPYLDPSLDAMRPEIVLELSNQTVAYNGQILITFGLNQEGILKKDIQVTMYSPAFTTHGINMNQRQIDVGILKVRDNIADKRIHTVIATAPPSGAIAPPGYYLTSVVYKGVPSSLSMWLQIK</sequence>
<evidence type="ECO:0000313" key="1">
    <source>
        <dbReference type="EMBL" id="KAJ0089769.1"/>
    </source>
</evidence>
<reference evidence="2" key="1">
    <citation type="journal article" date="2023" name="G3 (Bethesda)">
        <title>Genome assembly and association tests identify interacting loci associated with vigor, precocity, and sex in interspecific pistachio rootstocks.</title>
        <authorList>
            <person name="Palmer W."/>
            <person name="Jacygrad E."/>
            <person name="Sagayaradj S."/>
            <person name="Cavanaugh K."/>
            <person name="Han R."/>
            <person name="Bertier L."/>
            <person name="Beede B."/>
            <person name="Kafkas S."/>
            <person name="Golino D."/>
            <person name="Preece J."/>
            <person name="Michelmore R."/>
        </authorList>
    </citation>
    <scope>NUCLEOTIDE SEQUENCE [LARGE SCALE GENOMIC DNA]</scope>
</reference>